<organism evidence="1 2">
    <name type="scientific">Phytophthora infestans</name>
    <name type="common">Potato late blight agent</name>
    <name type="synonym">Botrytis infestans</name>
    <dbReference type="NCBI Taxonomy" id="4787"/>
    <lineage>
        <taxon>Eukaryota</taxon>
        <taxon>Sar</taxon>
        <taxon>Stramenopiles</taxon>
        <taxon>Oomycota</taxon>
        <taxon>Peronosporomycetes</taxon>
        <taxon>Peronosporales</taxon>
        <taxon>Peronosporaceae</taxon>
        <taxon>Phytophthora</taxon>
    </lineage>
</organism>
<dbReference type="EMBL" id="WSZM01000887">
    <property type="protein sequence ID" value="KAF4029144.1"/>
    <property type="molecule type" value="Genomic_DNA"/>
</dbReference>
<dbReference type="PANTHER" id="PTHR37984:SF5">
    <property type="entry name" value="PROTEIN NYNRIN-LIKE"/>
    <property type="match status" value="1"/>
</dbReference>
<protein>
    <recommendedName>
        <fullName evidence="3">Reverse transcriptase RNase H-like domain-containing protein</fullName>
    </recommendedName>
</protein>
<evidence type="ECO:0008006" key="3">
    <source>
        <dbReference type="Google" id="ProtNLM"/>
    </source>
</evidence>
<dbReference type="InterPro" id="IPR050951">
    <property type="entry name" value="Retrovirus_Pol_polyprotein"/>
</dbReference>
<name>A0A833SM93_PHYIN</name>
<comment type="caution">
    <text evidence="1">The sequence shown here is derived from an EMBL/GenBank/DDBJ whole genome shotgun (WGS) entry which is preliminary data.</text>
</comment>
<evidence type="ECO:0000313" key="2">
    <source>
        <dbReference type="Proteomes" id="UP000602510"/>
    </source>
</evidence>
<dbReference type="AlphaFoldDB" id="A0A833SM93"/>
<dbReference type="InterPro" id="IPR043502">
    <property type="entry name" value="DNA/RNA_pol_sf"/>
</dbReference>
<evidence type="ECO:0000313" key="1">
    <source>
        <dbReference type="EMBL" id="KAF4029144.1"/>
    </source>
</evidence>
<dbReference type="SUPFAM" id="SSF56672">
    <property type="entry name" value="DNA/RNA polymerases"/>
    <property type="match status" value="1"/>
</dbReference>
<dbReference type="PANTHER" id="PTHR37984">
    <property type="entry name" value="PROTEIN CBG26694"/>
    <property type="match status" value="1"/>
</dbReference>
<keyword evidence="2" id="KW-1185">Reference proteome</keyword>
<dbReference type="Gene3D" id="3.30.70.270">
    <property type="match status" value="2"/>
</dbReference>
<sequence length="402" mass="46811">MNAALYSVPHNLQAAKLEGLERLVRLEILEPDKDSSWAAPAIVISKTDDSVRFLSEFRRRNRWLWRSYFPLPKIKDLIRELPQPCLLPRSISEWDIISRSNTAMLPWKKYRCCRLSMGISTAPHEFHADMTQILGNFTYVRIYLDDVLTLSQTFDEHLEHIQTVLNVDYLGYSISTEGKRSIASRLRIIRDLRRFIGMVNYYMDLWPSRSQTLAPLTALTSSRVSFRWGPREQAAFDGAKEMISQATLLAYPDFDIYTDASDYQLGEGKPLHFGLKVRRHTAQIRYQRKRIAQCLFDATRISFDCVGQKIRVFTDHRNSTFQNITNWTMFRWRLDIEEYGPERIYIQAWITSIKDEQVKAMLKPTDGVVVRELIGVKLLTTVKDGNIAVPLPLRPAIMRTYH</sequence>
<dbReference type="Proteomes" id="UP000602510">
    <property type="component" value="Unassembled WGS sequence"/>
</dbReference>
<gene>
    <name evidence="1" type="ORF">GN244_ATG19195</name>
</gene>
<dbReference type="InterPro" id="IPR043128">
    <property type="entry name" value="Rev_trsase/Diguanyl_cyclase"/>
</dbReference>
<accession>A0A833SM93</accession>
<reference evidence="1" key="1">
    <citation type="submission" date="2020-04" db="EMBL/GenBank/DDBJ databases">
        <title>Hybrid Assembly of Korean Phytophthora infestans isolates.</title>
        <authorList>
            <person name="Prokchorchik M."/>
            <person name="Lee Y."/>
            <person name="Seo J."/>
            <person name="Cho J.-H."/>
            <person name="Park Y.-E."/>
            <person name="Jang D.-C."/>
            <person name="Im J.-S."/>
            <person name="Choi J.-G."/>
            <person name="Park H.-J."/>
            <person name="Lee G.-B."/>
            <person name="Lee Y.-G."/>
            <person name="Hong S.-Y."/>
            <person name="Cho K."/>
            <person name="Sohn K.H."/>
        </authorList>
    </citation>
    <scope>NUCLEOTIDE SEQUENCE</scope>
    <source>
        <strain evidence="1">KR_1_A1</strain>
    </source>
</reference>
<proteinExistence type="predicted"/>